<feature type="binding site" evidence="7">
    <location>
        <position position="412"/>
    </location>
    <ligand>
        <name>ATP</name>
        <dbReference type="ChEBI" id="CHEBI:30616"/>
    </ligand>
</feature>
<evidence type="ECO:0000256" key="2">
    <source>
        <dbReference type="ARBA" id="ARBA00022741"/>
    </source>
</evidence>
<protein>
    <submittedName>
        <fullName evidence="11">Uncharacterized protein</fullName>
    </submittedName>
</protein>
<accession>A0AAY4ECN3</accession>
<evidence type="ECO:0000256" key="3">
    <source>
        <dbReference type="ARBA" id="ARBA00022777"/>
    </source>
</evidence>
<feature type="domain" description="DRBM" evidence="10">
    <location>
        <begin position="133"/>
        <end position="162"/>
    </location>
</feature>
<dbReference type="InterPro" id="IPR044452">
    <property type="entry name" value="EIF2AK2_DSRM_1"/>
</dbReference>
<dbReference type="Ensembl" id="ENSDCDT00010065982.1">
    <property type="protein sequence ID" value="ENSDCDP00010055382.1"/>
    <property type="gene ID" value="ENSDCDG00010031785.1"/>
</dbReference>
<organism evidence="11 12">
    <name type="scientific">Denticeps clupeoides</name>
    <name type="common">denticle herring</name>
    <dbReference type="NCBI Taxonomy" id="299321"/>
    <lineage>
        <taxon>Eukaryota</taxon>
        <taxon>Metazoa</taxon>
        <taxon>Chordata</taxon>
        <taxon>Craniata</taxon>
        <taxon>Vertebrata</taxon>
        <taxon>Euteleostomi</taxon>
        <taxon>Actinopterygii</taxon>
        <taxon>Neopterygii</taxon>
        <taxon>Teleostei</taxon>
        <taxon>Clupei</taxon>
        <taxon>Clupeiformes</taxon>
        <taxon>Denticipitoidei</taxon>
        <taxon>Denticipitidae</taxon>
        <taxon>Denticeps</taxon>
    </lineage>
</organism>
<dbReference type="AlphaFoldDB" id="A0AAY4ECN3"/>
<feature type="domain" description="Protein kinase" evidence="9">
    <location>
        <begin position="383"/>
        <end position="659"/>
    </location>
</feature>
<dbReference type="GO" id="GO:0005737">
    <property type="term" value="C:cytoplasm"/>
    <property type="evidence" value="ECO:0007669"/>
    <property type="project" value="TreeGrafter"/>
</dbReference>
<dbReference type="GO" id="GO:0004694">
    <property type="term" value="F:eukaryotic translation initiation factor 2alpha kinase activity"/>
    <property type="evidence" value="ECO:0007669"/>
    <property type="project" value="TreeGrafter"/>
</dbReference>
<feature type="region of interest" description="Disordered" evidence="8">
    <location>
        <begin position="279"/>
        <end position="340"/>
    </location>
</feature>
<comment type="similarity">
    <text evidence="5">Belongs to the protein kinase superfamily. Ser/Thr protein kinase family. GCN2 subfamily.</text>
</comment>
<dbReference type="PANTHER" id="PTHR11042">
    <property type="entry name" value="EUKARYOTIC TRANSLATION INITIATION FACTOR 2-ALPHA KINASE EIF2-ALPHA KINASE -RELATED"/>
    <property type="match status" value="1"/>
</dbReference>
<dbReference type="SMART" id="SM00220">
    <property type="entry name" value="S_TKc"/>
    <property type="match status" value="1"/>
</dbReference>
<evidence type="ECO:0000256" key="4">
    <source>
        <dbReference type="ARBA" id="ARBA00022840"/>
    </source>
</evidence>
<evidence type="ECO:0000256" key="1">
    <source>
        <dbReference type="ARBA" id="ARBA00022679"/>
    </source>
</evidence>
<evidence type="ECO:0000259" key="9">
    <source>
        <dbReference type="PROSITE" id="PS50011"/>
    </source>
</evidence>
<evidence type="ECO:0000256" key="7">
    <source>
        <dbReference type="PROSITE-ProRule" id="PRU10141"/>
    </source>
</evidence>
<evidence type="ECO:0000313" key="12">
    <source>
        <dbReference type="Proteomes" id="UP000694580"/>
    </source>
</evidence>
<dbReference type="SUPFAM" id="SSF56112">
    <property type="entry name" value="Protein kinase-like (PK-like)"/>
    <property type="match status" value="1"/>
</dbReference>
<dbReference type="PROSITE" id="PS00108">
    <property type="entry name" value="PROTEIN_KINASE_ST"/>
    <property type="match status" value="1"/>
</dbReference>
<evidence type="ECO:0000256" key="8">
    <source>
        <dbReference type="SAM" id="MobiDB-lite"/>
    </source>
</evidence>
<dbReference type="InterPro" id="IPR014720">
    <property type="entry name" value="dsRBD_dom"/>
</dbReference>
<keyword evidence="12" id="KW-1185">Reference proteome</keyword>
<keyword evidence="1" id="KW-0808">Transferase</keyword>
<evidence type="ECO:0000313" key="11">
    <source>
        <dbReference type="Ensembl" id="ENSDCDP00010055382.1"/>
    </source>
</evidence>
<gene>
    <name evidence="11" type="primary">EIF2AK2</name>
</gene>
<keyword evidence="2 7" id="KW-0547">Nucleotide-binding</keyword>
<dbReference type="Proteomes" id="UP000694580">
    <property type="component" value="Chromosome 8"/>
</dbReference>
<dbReference type="InterPro" id="IPR008271">
    <property type="entry name" value="Ser/Thr_kinase_AS"/>
</dbReference>
<dbReference type="PROSITE" id="PS50137">
    <property type="entry name" value="DS_RBD"/>
    <property type="match status" value="3"/>
</dbReference>
<dbReference type="GO" id="GO:0003725">
    <property type="term" value="F:double-stranded RNA binding"/>
    <property type="evidence" value="ECO:0007669"/>
    <property type="project" value="InterPro"/>
</dbReference>
<dbReference type="PROSITE" id="PS00107">
    <property type="entry name" value="PROTEIN_KINASE_ATP"/>
    <property type="match status" value="1"/>
</dbReference>
<reference evidence="11 12" key="1">
    <citation type="submission" date="2020-06" db="EMBL/GenBank/DDBJ databases">
        <authorList>
            <consortium name="Wellcome Sanger Institute Data Sharing"/>
        </authorList>
    </citation>
    <scope>NUCLEOTIDE SEQUENCE [LARGE SCALE GENOMIC DNA]</scope>
</reference>
<feature type="domain" description="DRBM" evidence="10">
    <location>
        <begin position="205"/>
        <end position="273"/>
    </location>
</feature>
<feature type="compositionally biased region" description="Polar residues" evidence="8">
    <location>
        <begin position="305"/>
        <end position="314"/>
    </location>
</feature>
<dbReference type="CDD" id="cd20314">
    <property type="entry name" value="DSRM_EIF2AK2"/>
    <property type="match status" value="1"/>
</dbReference>
<dbReference type="Pfam" id="PF00069">
    <property type="entry name" value="Pkinase"/>
    <property type="match status" value="1"/>
</dbReference>
<sequence length="672" mass="76482">MSDVATLNQYGQQQRVQVRFEEVAASGPDHIKTFTIRAVVNNTAYPEGSGRSKKEAKEKAAQKALEALRLLETTEDKSLASGCTSEIRTTITQPNYQCWLNEHSHRTRITFTPVEWTRIGSLTTPQCCRYVAGDKEYPEGYGRTKKEAREEAAKLVFQTLLREETEVTYGNNNTMASHTVPDLSQNLTNLSMSSPGRSDSVSETNFIGMLNNHCQGAKQGIEYVQVEKRGPPHTPVFVYRVVMNKKQYPVGEGGSAKEARQQAAQRAWEALMEEFDWSSQMSSSKSTLSDGEMSSQTPNKKIANQAASTSTSESIIFEDSPQIPSNYSSIQEASPGNTKSKRKLAINFPMELNKSIEDIPNMKTSTPTKAETALNCSRFIQEFELIEPIGRGGFGRVFKARRKLEKKEYAVKIVKSTEKAQREIRTLADLQHENIVRYYTCWIEEMEYKHNGSNSYSTSDSGNSSSAEFLYIQMELCRGNLRLRIDEWNTKGNPDRRQNALRYIHQILLGVEYIHSKKLIHRDLKPLNILFGAAEKVKIGDFGLVTMPNDDDDASLMKRTKCAGSRSYMSPEQKKQSPYDRKVDIFALGLIYFELLWNCFGAERDQLWNEVRNQYFPQHFCEEFSFEFKLIKRMLCCQPEDRPSAQDLTPQLEKCRQILEKEDKAGRGPRSI</sequence>
<dbReference type="PROSITE" id="PS50011">
    <property type="entry name" value="PROTEIN_KINASE_DOM"/>
    <property type="match status" value="1"/>
</dbReference>
<keyword evidence="4 7" id="KW-0067">ATP-binding</keyword>
<evidence type="ECO:0000256" key="6">
    <source>
        <dbReference type="PROSITE-ProRule" id="PRU00266"/>
    </source>
</evidence>
<dbReference type="InterPro" id="IPR050339">
    <property type="entry name" value="CC_SR_Kinase"/>
</dbReference>
<evidence type="ECO:0000256" key="5">
    <source>
        <dbReference type="ARBA" id="ARBA00037982"/>
    </source>
</evidence>
<dbReference type="Gene3D" id="1.10.510.10">
    <property type="entry name" value="Transferase(Phosphotransferase) domain 1"/>
    <property type="match status" value="1"/>
</dbReference>
<dbReference type="Gene3D" id="3.30.160.20">
    <property type="match status" value="3"/>
</dbReference>
<feature type="compositionally biased region" description="Polar residues" evidence="8">
    <location>
        <begin position="322"/>
        <end position="338"/>
    </location>
</feature>
<evidence type="ECO:0000259" key="10">
    <source>
        <dbReference type="PROSITE" id="PS50137"/>
    </source>
</evidence>
<dbReference type="Pfam" id="PF00035">
    <property type="entry name" value="dsrm"/>
    <property type="match status" value="2"/>
</dbReference>
<dbReference type="FunFam" id="3.30.200.20:FF:000548">
    <property type="entry name" value="Z-DNA binding protein kinase"/>
    <property type="match status" value="1"/>
</dbReference>
<dbReference type="GO" id="GO:0005524">
    <property type="term" value="F:ATP binding"/>
    <property type="evidence" value="ECO:0007669"/>
    <property type="project" value="UniProtKB-UniRule"/>
</dbReference>
<reference evidence="11" key="2">
    <citation type="submission" date="2025-08" db="UniProtKB">
        <authorList>
            <consortium name="Ensembl"/>
        </authorList>
    </citation>
    <scope>IDENTIFICATION</scope>
</reference>
<dbReference type="GeneTree" id="ENSGT00940000160736"/>
<dbReference type="Gene3D" id="3.30.200.20">
    <property type="entry name" value="Phosphorylase Kinase, domain 1"/>
    <property type="match status" value="1"/>
</dbReference>
<feature type="domain" description="DRBM" evidence="10">
    <location>
        <begin position="2"/>
        <end position="70"/>
    </location>
</feature>
<proteinExistence type="inferred from homology"/>
<dbReference type="GO" id="GO:0005634">
    <property type="term" value="C:nucleus"/>
    <property type="evidence" value="ECO:0007669"/>
    <property type="project" value="TreeGrafter"/>
</dbReference>
<dbReference type="SUPFAM" id="SSF54768">
    <property type="entry name" value="dsRNA-binding domain-like"/>
    <property type="match status" value="3"/>
</dbReference>
<name>A0AAY4ECN3_9TELE</name>
<dbReference type="InterPro" id="IPR000719">
    <property type="entry name" value="Prot_kinase_dom"/>
</dbReference>
<keyword evidence="6" id="KW-0694">RNA-binding</keyword>
<reference evidence="11" key="3">
    <citation type="submission" date="2025-09" db="UniProtKB">
        <authorList>
            <consortium name="Ensembl"/>
        </authorList>
    </citation>
    <scope>IDENTIFICATION</scope>
</reference>
<dbReference type="SMART" id="SM00358">
    <property type="entry name" value="DSRM"/>
    <property type="match status" value="3"/>
</dbReference>
<feature type="compositionally biased region" description="Low complexity" evidence="8">
    <location>
        <begin position="279"/>
        <end position="289"/>
    </location>
</feature>
<dbReference type="CDD" id="cd19903">
    <property type="entry name" value="DSRM_EIF2AK2_rpt1"/>
    <property type="match status" value="1"/>
</dbReference>
<dbReference type="InterPro" id="IPR017441">
    <property type="entry name" value="Protein_kinase_ATP_BS"/>
</dbReference>
<keyword evidence="3" id="KW-0418">Kinase</keyword>
<dbReference type="PANTHER" id="PTHR11042:SF194">
    <property type="entry name" value="DOUBLE-STRANDED RNA ACTIVATED PROTEIN KINASE"/>
    <property type="match status" value="1"/>
</dbReference>
<dbReference type="InterPro" id="IPR011009">
    <property type="entry name" value="Kinase-like_dom_sf"/>
</dbReference>